<evidence type="ECO:0000313" key="3">
    <source>
        <dbReference type="Proteomes" id="UP000250043"/>
    </source>
</evidence>
<feature type="region of interest" description="Disordered" evidence="1">
    <location>
        <begin position="48"/>
        <end position="96"/>
    </location>
</feature>
<organism evidence="2 3">
    <name type="scientific">Obba rivulosa</name>
    <dbReference type="NCBI Taxonomy" id="1052685"/>
    <lineage>
        <taxon>Eukaryota</taxon>
        <taxon>Fungi</taxon>
        <taxon>Dikarya</taxon>
        <taxon>Basidiomycota</taxon>
        <taxon>Agaricomycotina</taxon>
        <taxon>Agaricomycetes</taxon>
        <taxon>Polyporales</taxon>
        <taxon>Gelatoporiaceae</taxon>
        <taxon>Obba</taxon>
    </lineage>
</organism>
<feature type="compositionally biased region" description="Low complexity" evidence="1">
    <location>
        <begin position="76"/>
        <end position="90"/>
    </location>
</feature>
<feature type="compositionally biased region" description="Pro residues" evidence="1">
    <location>
        <begin position="58"/>
        <end position="67"/>
    </location>
</feature>
<keyword evidence="3" id="KW-1185">Reference proteome</keyword>
<proteinExistence type="predicted"/>
<dbReference type="AlphaFoldDB" id="A0A8E2DJF0"/>
<accession>A0A8E2DJF0</accession>
<sequence length="96" mass="10505">MQLIDCRLQIMACFMQPREVSLLVAMRIGLDRQIALCIESPPRTAISLQSMQPAWPASRPPSPPPPGNEARQPAQPASRTSRGSSSPSARMKPAQR</sequence>
<dbReference type="Proteomes" id="UP000250043">
    <property type="component" value="Unassembled WGS sequence"/>
</dbReference>
<evidence type="ECO:0000256" key="1">
    <source>
        <dbReference type="SAM" id="MobiDB-lite"/>
    </source>
</evidence>
<protein>
    <submittedName>
        <fullName evidence="2">Uncharacterized protein</fullName>
    </submittedName>
</protein>
<reference evidence="2 3" key="1">
    <citation type="submission" date="2016-07" db="EMBL/GenBank/DDBJ databases">
        <title>Draft genome of the white-rot fungus Obba rivulosa 3A-2.</title>
        <authorList>
            <consortium name="DOE Joint Genome Institute"/>
            <person name="Miettinen O."/>
            <person name="Riley R."/>
            <person name="Acob R."/>
            <person name="Barry K."/>
            <person name="Cullen D."/>
            <person name="De Vries R."/>
            <person name="Hainaut M."/>
            <person name="Hatakka A."/>
            <person name="Henrissat B."/>
            <person name="Hilden K."/>
            <person name="Kuo R."/>
            <person name="Labutti K."/>
            <person name="Lipzen A."/>
            <person name="Makela M.R."/>
            <person name="Sandor L."/>
            <person name="Spatafora J.W."/>
            <person name="Grigoriev I.V."/>
            <person name="Hibbett D.S."/>
        </authorList>
    </citation>
    <scope>NUCLEOTIDE SEQUENCE [LARGE SCALE GENOMIC DNA]</scope>
    <source>
        <strain evidence="2 3">3A-2</strain>
    </source>
</reference>
<gene>
    <name evidence="2" type="ORF">OBBRIDRAFT_605447</name>
</gene>
<name>A0A8E2DJF0_9APHY</name>
<evidence type="ECO:0000313" key="2">
    <source>
        <dbReference type="EMBL" id="OCH90340.1"/>
    </source>
</evidence>
<dbReference type="EMBL" id="KV722406">
    <property type="protein sequence ID" value="OCH90340.1"/>
    <property type="molecule type" value="Genomic_DNA"/>
</dbReference>